<proteinExistence type="predicted"/>
<dbReference type="AlphaFoldDB" id="F0SE94"/>
<reference evidence="1 2" key="1">
    <citation type="journal article" date="2011" name="Stand. Genomic Sci.">
        <title>Complete genome sequence of the gliding, heparinolytic Pedobacter saltans type strain (113).</title>
        <authorList>
            <person name="Liolios K."/>
            <person name="Sikorski J."/>
            <person name="Lu M."/>
            <person name="Nolan M."/>
            <person name="Lapidus A."/>
            <person name="Lucas S."/>
            <person name="Hammon N."/>
            <person name="Deshpande S."/>
            <person name="Cheng J.F."/>
            <person name="Tapia R."/>
            <person name="Han C."/>
            <person name="Goodwin L."/>
            <person name="Pitluck S."/>
            <person name="Huntemann M."/>
            <person name="Ivanova N."/>
            <person name="Pagani I."/>
            <person name="Mavromatis K."/>
            <person name="Ovchinikova G."/>
            <person name="Pati A."/>
            <person name="Chen A."/>
            <person name="Palaniappan K."/>
            <person name="Land M."/>
            <person name="Hauser L."/>
            <person name="Brambilla E.M."/>
            <person name="Kotsyurbenko O."/>
            <person name="Rohde M."/>
            <person name="Tindall B.J."/>
            <person name="Abt B."/>
            <person name="Goker M."/>
            <person name="Detter J.C."/>
            <person name="Woyke T."/>
            <person name="Bristow J."/>
            <person name="Eisen J.A."/>
            <person name="Markowitz V."/>
            <person name="Hugenholtz P."/>
            <person name="Klenk H.P."/>
            <person name="Kyrpides N.C."/>
        </authorList>
    </citation>
    <scope>NUCLEOTIDE SEQUENCE [LARGE SCALE GENOMIC DNA]</scope>
    <source>
        <strain evidence="2">ATCC 51119 / DSM 12145 / JCM 21818 / LMG 10337 / NBRC 100064 / NCIMB 13643</strain>
    </source>
</reference>
<evidence type="ECO:0000313" key="1">
    <source>
        <dbReference type="EMBL" id="ADY54016.1"/>
    </source>
</evidence>
<keyword evidence="2" id="KW-1185">Reference proteome</keyword>
<sequence length="108" mass="12827">MLVRLCHPAAVQPFHVVVRVVFYSLKINYLLVLYKKPFAIHYHFLNITLAIKSTNTISSTIFYIYYKNNNNKIILLKYLHKNKSIITFVMFFNGRERVSEKKKNTVGW</sequence>
<dbReference type="KEGG" id="psn:Pedsa_3484"/>
<name>F0SE94_PSESL</name>
<evidence type="ECO:0000313" key="2">
    <source>
        <dbReference type="Proteomes" id="UP000000310"/>
    </source>
</evidence>
<accession>F0SE94</accession>
<dbReference type="HOGENOM" id="CLU_2194708_0_0_10"/>
<dbReference type="Proteomes" id="UP000000310">
    <property type="component" value="Chromosome"/>
</dbReference>
<dbReference type="EMBL" id="CP002545">
    <property type="protein sequence ID" value="ADY54016.1"/>
    <property type="molecule type" value="Genomic_DNA"/>
</dbReference>
<organism evidence="1 2">
    <name type="scientific">Pseudopedobacter saltans (strain ATCC 51119 / DSM 12145 / JCM 21818 / CCUG 39354 / LMG 10337 / NBRC 100064 / NCIMB 13643)</name>
    <name type="common">Pedobacter saltans</name>
    <dbReference type="NCBI Taxonomy" id="762903"/>
    <lineage>
        <taxon>Bacteria</taxon>
        <taxon>Pseudomonadati</taxon>
        <taxon>Bacteroidota</taxon>
        <taxon>Sphingobacteriia</taxon>
        <taxon>Sphingobacteriales</taxon>
        <taxon>Sphingobacteriaceae</taxon>
        <taxon>Pseudopedobacter</taxon>
    </lineage>
</organism>
<reference evidence="2" key="2">
    <citation type="submission" date="2011-02" db="EMBL/GenBank/DDBJ databases">
        <title>The complete genome of Pedobacter saltans DSM 12145.</title>
        <authorList>
            <consortium name="US DOE Joint Genome Institute (JGI-PGF)"/>
            <person name="Lucas S."/>
            <person name="Copeland A."/>
            <person name="Lapidus A."/>
            <person name="Bruce D."/>
            <person name="Goodwin L."/>
            <person name="Pitluck S."/>
            <person name="Kyrpides N."/>
            <person name="Mavromatis K."/>
            <person name="Pagani I."/>
            <person name="Ivanova N."/>
            <person name="Ovchinnikova G."/>
            <person name="Lu M."/>
            <person name="Detter J.C."/>
            <person name="Han C."/>
            <person name="Land M."/>
            <person name="Hauser L."/>
            <person name="Markowitz V."/>
            <person name="Cheng J.-F."/>
            <person name="Hugenholtz P."/>
            <person name="Woyke T."/>
            <person name="Wu D."/>
            <person name="Tindall B."/>
            <person name="Pomrenke H.G."/>
            <person name="Brambilla E."/>
            <person name="Klenk H.-P."/>
            <person name="Eisen J.A."/>
        </authorList>
    </citation>
    <scope>NUCLEOTIDE SEQUENCE [LARGE SCALE GENOMIC DNA]</scope>
    <source>
        <strain evidence="2">ATCC 51119 / DSM 12145 / JCM 21818 / LMG 10337 / NBRC 100064 / NCIMB 13643</strain>
    </source>
</reference>
<protein>
    <submittedName>
        <fullName evidence="1">Uncharacterized protein</fullName>
    </submittedName>
</protein>
<gene>
    <name evidence="1" type="ordered locus">Pedsa_3484</name>
</gene>